<evidence type="ECO:0000313" key="3">
    <source>
        <dbReference type="Proteomes" id="UP000622797"/>
    </source>
</evidence>
<sequence>MYDAANGGDIILLQDLFAQWDLLASQTPKSKLAKSGRHRKSTFGRVLRGAVESGDLNIVVYLLDVRGVEIHQIPVTIAVNRNHWNILRAFIDHGWDINKPTAPGDFPILGYYVDNVETARGLLEAGANPNLARADDEDISIPNEAAMNGTVEVLKLMREYGVDFNKTDALNFAAGDDERAGNRIPVMAYLIDEVGLSINRLDYANAEEAAGVHERWQNGTALHHAVLGKATENLEYLLARGADRNVKNLRGETPLDLARKNEWDEGIRLLESWPQYTLHLPELILE</sequence>
<reference evidence="2" key="2">
    <citation type="submission" date="2020-05" db="EMBL/GenBank/DDBJ databases">
        <authorList>
            <person name="Kim H.-S."/>
            <person name="Proctor R.H."/>
            <person name="Brown D.W."/>
        </authorList>
    </citation>
    <scope>NUCLEOTIDE SEQUENCE</scope>
    <source>
        <strain evidence="2">NRRL 20472</strain>
    </source>
</reference>
<dbReference type="InterPro" id="IPR002110">
    <property type="entry name" value="Ankyrin_rpt"/>
</dbReference>
<dbReference type="Pfam" id="PF13857">
    <property type="entry name" value="Ank_5"/>
    <property type="match status" value="1"/>
</dbReference>
<gene>
    <name evidence="2" type="ORF">FSARC_8096</name>
</gene>
<accession>A0A8H4X7L8</accession>
<evidence type="ECO:0000256" key="1">
    <source>
        <dbReference type="PROSITE-ProRule" id="PRU00023"/>
    </source>
</evidence>
<dbReference type="PROSITE" id="PS50297">
    <property type="entry name" value="ANK_REP_REGION"/>
    <property type="match status" value="1"/>
</dbReference>
<dbReference type="PANTHER" id="PTHR46224:SF57">
    <property type="entry name" value="ANKYRIN-LIKE PROTEIN"/>
    <property type="match status" value="1"/>
</dbReference>
<dbReference type="EMBL" id="JABEXW010000439">
    <property type="protein sequence ID" value="KAF4963961.1"/>
    <property type="molecule type" value="Genomic_DNA"/>
</dbReference>
<dbReference type="AlphaFoldDB" id="A0A8H4X7L8"/>
<evidence type="ECO:0000313" key="2">
    <source>
        <dbReference type="EMBL" id="KAF4963961.1"/>
    </source>
</evidence>
<dbReference type="InterPro" id="IPR051616">
    <property type="entry name" value="Cul2-RING_E3_ligase_SR"/>
</dbReference>
<evidence type="ECO:0008006" key="4">
    <source>
        <dbReference type="Google" id="ProtNLM"/>
    </source>
</evidence>
<dbReference type="InterPro" id="IPR036770">
    <property type="entry name" value="Ankyrin_rpt-contain_sf"/>
</dbReference>
<dbReference type="Proteomes" id="UP000622797">
    <property type="component" value="Unassembled WGS sequence"/>
</dbReference>
<dbReference type="SMART" id="SM00248">
    <property type="entry name" value="ANK"/>
    <property type="match status" value="4"/>
</dbReference>
<keyword evidence="1" id="KW-0040">ANK repeat</keyword>
<dbReference type="PANTHER" id="PTHR46224">
    <property type="entry name" value="ANKYRIN REPEAT FAMILY PROTEIN"/>
    <property type="match status" value="1"/>
</dbReference>
<dbReference type="OrthoDB" id="194358at2759"/>
<reference evidence="2" key="1">
    <citation type="journal article" date="2020" name="BMC Genomics">
        <title>Correction to: Identification and distribution of gene clusters required for synthesis of sphingolipid metabolism inhibitors in diverse species of the filamentous fungus Fusarium.</title>
        <authorList>
            <person name="Kim H.S."/>
            <person name="Lohmar J.M."/>
            <person name="Busman M."/>
            <person name="Brown D.W."/>
            <person name="Naumann T.A."/>
            <person name="Divon H.H."/>
            <person name="Lysoe E."/>
            <person name="Uhlig S."/>
            <person name="Proctor R.H."/>
        </authorList>
    </citation>
    <scope>NUCLEOTIDE SEQUENCE</scope>
    <source>
        <strain evidence="2">NRRL 20472</strain>
    </source>
</reference>
<protein>
    <recommendedName>
        <fullName evidence="4">Ankyrin repeat protein</fullName>
    </recommendedName>
</protein>
<name>A0A8H4X7L8_9HYPO</name>
<dbReference type="Gene3D" id="1.25.40.20">
    <property type="entry name" value="Ankyrin repeat-containing domain"/>
    <property type="match status" value="1"/>
</dbReference>
<comment type="caution">
    <text evidence="2">The sequence shown here is derived from an EMBL/GenBank/DDBJ whole genome shotgun (WGS) entry which is preliminary data.</text>
</comment>
<organism evidence="2 3">
    <name type="scientific">Fusarium sarcochroum</name>
    <dbReference type="NCBI Taxonomy" id="1208366"/>
    <lineage>
        <taxon>Eukaryota</taxon>
        <taxon>Fungi</taxon>
        <taxon>Dikarya</taxon>
        <taxon>Ascomycota</taxon>
        <taxon>Pezizomycotina</taxon>
        <taxon>Sordariomycetes</taxon>
        <taxon>Hypocreomycetidae</taxon>
        <taxon>Hypocreales</taxon>
        <taxon>Nectriaceae</taxon>
        <taxon>Fusarium</taxon>
        <taxon>Fusarium lateritium species complex</taxon>
    </lineage>
</organism>
<dbReference type="PROSITE" id="PS50088">
    <property type="entry name" value="ANK_REPEAT"/>
    <property type="match status" value="1"/>
</dbReference>
<proteinExistence type="predicted"/>
<keyword evidence="3" id="KW-1185">Reference proteome</keyword>
<dbReference type="SUPFAM" id="SSF48403">
    <property type="entry name" value="Ankyrin repeat"/>
    <property type="match status" value="1"/>
</dbReference>
<feature type="repeat" description="ANK" evidence="1">
    <location>
        <begin position="217"/>
        <end position="249"/>
    </location>
</feature>